<protein>
    <submittedName>
        <fullName evidence="1">Uncharacterized protein</fullName>
    </submittedName>
</protein>
<reference evidence="1" key="1">
    <citation type="submission" date="2022-03" db="EMBL/GenBank/DDBJ databases">
        <title>Sea Food Isolates.</title>
        <authorList>
            <person name="Li c."/>
        </authorList>
    </citation>
    <scope>NUCLEOTIDE SEQUENCE</scope>
    <source>
        <strain evidence="1">19MO03SA05</strain>
    </source>
</reference>
<dbReference type="AlphaFoldDB" id="A0AAU6VB59"/>
<organism evidence="1">
    <name type="scientific">bacterium 19MO03SA05</name>
    <dbReference type="NCBI Taxonomy" id="2920620"/>
    <lineage>
        <taxon>Bacteria</taxon>
    </lineage>
</organism>
<proteinExistence type="predicted"/>
<accession>A0AAU6VB59</accession>
<gene>
    <name evidence="1" type="ORF">MRM63_07525</name>
</gene>
<sequence>MKKHKNIVTQILNEYFNGNHASMAVLFGVSSMAVRKWQILGEFPAKNGRMQQAHELTGIDYKKLTPSAYKSPDGFNKRLQNFQLAA</sequence>
<name>A0AAU6VB59_UNCXX</name>
<evidence type="ECO:0000313" key="1">
    <source>
        <dbReference type="EMBL" id="XAG83443.1"/>
    </source>
</evidence>
<dbReference type="EMBL" id="CP095350">
    <property type="protein sequence ID" value="XAG83443.1"/>
    <property type="molecule type" value="Genomic_DNA"/>
</dbReference>